<gene>
    <name evidence="3" type="ORF">PDIG_68020</name>
</gene>
<dbReference type="STRING" id="1170229.K9FGZ6"/>
<organism evidence="3 4">
    <name type="scientific">Penicillium digitatum (strain PHI26 / CECT 20796)</name>
    <name type="common">Green mold</name>
    <dbReference type="NCBI Taxonomy" id="1170229"/>
    <lineage>
        <taxon>Eukaryota</taxon>
        <taxon>Fungi</taxon>
        <taxon>Dikarya</taxon>
        <taxon>Ascomycota</taxon>
        <taxon>Pezizomycotina</taxon>
        <taxon>Eurotiomycetes</taxon>
        <taxon>Eurotiomycetidae</taxon>
        <taxon>Eurotiales</taxon>
        <taxon>Aspergillaceae</taxon>
        <taxon>Penicillium</taxon>
    </lineage>
</organism>
<name>K9FGZ6_PEND2</name>
<dbReference type="InParanoid" id="K9FGZ6"/>
<dbReference type="OrthoDB" id="2548197at2759"/>
<dbReference type="GO" id="GO:0006281">
    <property type="term" value="P:DNA repair"/>
    <property type="evidence" value="ECO:0007669"/>
    <property type="project" value="InterPro"/>
</dbReference>
<dbReference type="Pfam" id="PF01035">
    <property type="entry name" value="DNA_binding_1"/>
    <property type="match status" value="1"/>
</dbReference>
<evidence type="ECO:0000313" key="3">
    <source>
        <dbReference type="EMBL" id="EKV08469.1"/>
    </source>
</evidence>
<dbReference type="GO" id="GO:0003824">
    <property type="term" value="F:catalytic activity"/>
    <property type="evidence" value="ECO:0007669"/>
    <property type="project" value="InterPro"/>
</dbReference>
<accession>K9FGZ6</accession>
<keyword evidence="4" id="KW-1185">Reference proteome</keyword>
<dbReference type="HOGENOM" id="CLU_3242254_0_0_1"/>
<dbReference type="InterPro" id="IPR014048">
    <property type="entry name" value="MethylDNA_cys_MeTrfase_DNA-bd"/>
</dbReference>
<proteinExistence type="predicted"/>
<protein>
    <submittedName>
        <fullName evidence="3">MGMT family protein</fullName>
    </submittedName>
</protein>
<reference evidence="4" key="1">
    <citation type="journal article" date="2012" name="BMC Genomics">
        <title>Genome sequence of the necrotrophic fungus Penicillium digitatum, the main postharvest pathogen of citrus.</title>
        <authorList>
            <person name="Marcet-Houben M."/>
            <person name="Ballester A.-R."/>
            <person name="de la Fuente B."/>
            <person name="Harries E."/>
            <person name="Marcos J.F."/>
            <person name="Gonzalez-Candelas L."/>
            <person name="Gabaldon T."/>
        </authorList>
    </citation>
    <scope>NUCLEOTIDE SEQUENCE [LARGE SCALE GENOMIC DNA]</scope>
    <source>
        <strain evidence="4">PHI26 / CECT 20796</strain>
    </source>
</reference>
<dbReference type="AlphaFoldDB" id="K9FGZ6"/>
<keyword evidence="1" id="KW-0227">DNA damage</keyword>
<sequence>MPRSEEAEWWANAVYEAIQEVPRGKVTSYGHIARLLGERMDAITKLL</sequence>
<dbReference type="Gene3D" id="1.10.10.10">
    <property type="entry name" value="Winged helix-like DNA-binding domain superfamily/Winged helix DNA-binding domain"/>
    <property type="match status" value="1"/>
</dbReference>
<evidence type="ECO:0000313" key="4">
    <source>
        <dbReference type="Proteomes" id="UP000009882"/>
    </source>
</evidence>
<feature type="domain" description="Methylated-DNA-[protein]-cysteine S-methyltransferase DNA binding" evidence="2">
    <location>
        <begin position="11"/>
        <end position="40"/>
    </location>
</feature>
<evidence type="ECO:0000259" key="2">
    <source>
        <dbReference type="Pfam" id="PF01035"/>
    </source>
</evidence>
<dbReference type="Proteomes" id="UP000009882">
    <property type="component" value="Unassembled WGS sequence"/>
</dbReference>
<dbReference type="EMBL" id="AKCT01000250">
    <property type="protein sequence ID" value="EKV08469.1"/>
    <property type="molecule type" value="Genomic_DNA"/>
</dbReference>
<evidence type="ECO:0000256" key="1">
    <source>
        <dbReference type="ARBA" id="ARBA00022763"/>
    </source>
</evidence>
<comment type="caution">
    <text evidence="3">The sequence shown here is derived from an EMBL/GenBank/DDBJ whole genome shotgun (WGS) entry which is preliminary data.</text>
</comment>
<dbReference type="InterPro" id="IPR036217">
    <property type="entry name" value="MethylDNA_cys_MeTrfase_DNAb"/>
</dbReference>
<dbReference type="InterPro" id="IPR036388">
    <property type="entry name" value="WH-like_DNA-bd_sf"/>
</dbReference>
<dbReference type="SUPFAM" id="SSF46767">
    <property type="entry name" value="Methylated DNA-protein cysteine methyltransferase, C-terminal domain"/>
    <property type="match status" value="1"/>
</dbReference>